<dbReference type="SUPFAM" id="SSF57667">
    <property type="entry name" value="beta-beta-alpha zinc fingers"/>
    <property type="match status" value="1"/>
</dbReference>
<dbReference type="Pfam" id="PF16064">
    <property type="entry name" value="DUF4806"/>
    <property type="match status" value="1"/>
</dbReference>
<dbReference type="PROSITE" id="PS50157">
    <property type="entry name" value="ZINC_FINGER_C2H2_2"/>
    <property type="match status" value="1"/>
</dbReference>
<dbReference type="InterPro" id="IPR036236">
    <property type="entry name" value="Znf_C2H2_sf"/>
</dbReference>
<gene>
    <name evidence="3" type="ORF">HNY73_009315</name>
</gene>
<dbReference type="GO" id="GO:0008270">
    <property type="term" value="F:zinc ion binding"/>
    <property type="evidence" value="ECO:0007669"/>
    <property type="project" value="UniProtKB-KW"/>
</dbReference>
<accession>A0A8T0FBV6</accession>
<evidence type="ECO:0000313" key="4">
    <source>
        <dbReference type="Proteomes" id="UP000807504"/>
    </source>
</evidence>
<feature type="domain" description="C2H2-type" evidence="2">
    <location>
        <begin position="23"/>
        <end position="50"/>
    </location>
</feature>
<dbReference type="InterPro" id="IPR013087">
    <property type="entry name" value="Znf_C2H2_type"/>
</dbReference>
<keyword evidence="1" id="KW-0863">Zinc-finger</keyword>
<keyword evidence="1" id="KW-0479">Metal-binding</keyword>
<evidence type="ECO:0000313" key="3">
    <source>
        <dbReference type="EMBL" id="KAF8787748.1"/>
    </source>
</evidence>
<dbReference type="AlphaFoldDB" id="A0A8T0FBV6"/>
<name>A0A8T0FBV6_ARGBR</name>
<reference evidence="3" key="1">
    <citation type="journal article" date="2020" name="bioRxiv">
        <title>Chromosome-level reference genome of the European wasp spider Argiope bruennichi: a resource for studies on range expansion and evolutionary adaptation.</title>
        <authorList>
            <person name="Sheffer M.M."/>
            <person name="Hoppe A."/>
            <person name="Krehenwinkel H."/>
            <person name="Uhl G."/>
            <person name="Kuss A.W."/>
            <person name="Jensen L."/>
            <person name="Jensen C."/>
            <person name="Gillespie R.G."/>
            <person name="Hoff K.J."/>
            <person name="Prost S."/>
        </authorList>
    </citation>
    <scope>NUCLEOTIDE SEQUENCE</scope>
</reference>
<reference evidence="3" key="2">
    <citation type="submission" date="2020-06" db="EMBL/GenBank/DDBJ databases">
        <authorList>
            <person name="Sheffer M."/>
        </authorList>
    </citation>
    <scope>NUCLEOTIDE SEQUENCE</scope>
</reference>
<proteinExistence type="predicted"/>
<dbReference type="EMBL" id="JABXBU010000015">
    <property type="protein sequence ID" value="KAF8787748.1"/>
    <property type="molecule type" value="Genomic_DNA"/>
</dbReference>
<dbReference type="Proteomes" id="UP000807504">
    <property type="component" value="Unassembled WGS sequence"/>
</dbReference>
<keyword evidence="4" id="KW-1185">Reference proteome</keyword>
<dbReference type="Gene3D" id="3.30.160.60">
    <property type="entry name" value="Classic Zinc Finger"/>
    <property type="match status" value="1"/>
</dbReference>
<evidence type="ECO:0000256" key="1">
    <source>
        <dbReference type="PROSITE-ProRule" id="PRU00042"/>
    </source>
</evidence>
<keyword evidence="1" id="KW-0862">Zinc</keyword>
<protein>
    <submittedName>
        <fullName evidence="3">RE1-silencing transcription factor A like protein</fullName>
    </submittedName>
</protein>
<comment type="caution">
    <text evidence="3">The sequence shown here is derived from an EMBL/GenBank/DDBJ whole genome shotgun (WGS) entry which is preliminary data.</text>
</comment>
<dbReference type="InterPro" id="IPR032071">
    <property type="entry name" value="DUF4806"/>
</dbReference>
<evidence type="ECO:0000259" key="2">
    <source>
        <dbReference type="PROSITE" id="PS50157"/>
    </source>
</evidence>
<sequence length="275" mass="31297">MLLIFCERTGLLAEVANSQLTLYMCTDCSYQTLRKNDYLRHKLVHTGERKFKCPVCVFIENIISYEDLEMSSYSKRKSTMKEILPRISEVKSCFNKPDFLSIPSVEMQVIDLPISYDFHANLPAATDEELMLIDWKLKGDKSYREKLTRYLYKAGGEGSILSFMTKMLKALFVRDVAIQYSMYGKKGKKPFVNLMDICAIIFGVASVKFPLMSHNDISERLSRALALVCDWITPSQIALPSVPDLKAQWKIKQKNPCPMLLIISSNVSLFGASPS</sequence>
<organism evidence="3 4">
    <name type="scientific">Argiope bruennichi</name>
    <name type="common">Wasp spider</name>
    <name type="synonym">Aranea bruennichi</name>
    <dbReference type="NCBI Taxonomy" id="94029"/>
    <lineage>
        <taxon>Eukaryota</taxon>
        <taxon>Metazoa</taxon>
        <taxon>Ecdysozoa</taxon>
        <taxon>Arthropoda</taxon>
        <taxon>Chelicerata</taxon>
        <taxon>Arachnida</taxon>
        <taxon>Araneae</taxon>
        <taxon>Araneomorphae</taxon>
        <taxon>Entelegynae</taxon>
        <taxon>Araneoidea</taxon>
        <taxon>Araneidae</taxon>
        <taxon>Argiope</taxon>
    </lineage>
</organism>